<dbReference type="InterPro" id="IPR050732">
    <property type="entry name" value="Beta-glucan_modifiers"/>
</dbReference>
<dbReference type="GO" id="GO:0009277">
    <property type="term" value="C:fungal-type cell wall"/>
    <property type="evidence" value="ECO:0007669"/>
    <property type="project" value="TreeGrafter"/>
</dbReference>
<comment type="similarity">
    <text evidence="2">Belongs to the glycosyl hydrolase 17 family.</text>
</comment>
<evidence type="ECO:0000256" key="4">
    <source>
        <dbReference type="ARBA" id="ARBA00022525"/>
    </source>
</evidence>
<organism evidence="12 13">
    <name type="scientific">Hanseniaspora osmophila</name>
    <dbReference type="NCBI Taxonomy" id="56408"/>
    <lineage>
        <taxon>Eukaryota</taxon>
        <taxon>Fungi</taxon>
        <taxon>Dikarya</taxon>
        <taxon>Ascomycota</taxon>
        <taxon>Saccharomycotina</taxon>
        <taxon>Saccharomycetes</taxon>
        <taxon>Saccharomycodales</taxon>
        <taxon>Saccharomycodaceae</taxon>
        <taxon>Hanseniaspora</taxon>
    </lineage>
</organism>
<dbReference type="GO" id="GO:0009986">
    <property type="term" value="C:cell surface"/>
    <property type="evidence" value="ECO:0007669"/>
    <property type="project" value="TreeGrafter"/>
</dbReference>
<evidence type="ECO:0000256" key="9">
    <source>
        <dbReference type="ARBA" id="ARBA00023295"/>
    </source>
</evidence>
<dbReference type="PROSITE" id="PS00587">
    <property type="entry name" value="GLYCOSYL_HYDROL_F17"/>
    <property type="match status" value="1"/>
</dbReference>
<comment type="subcellular location">
    <subcellularLocation>
        <location evidence="1">Secreted</location>
        <location evidence="1">Cell wall</location>
    </subcellularLocation>
</comment>
<keyword evidence="3" id="KW-0134">Cell wall</keyword>
<dbReference type="EMBL" id="LPNM01000006">
    <property type="protein sequence ID" value="OEJ86329.1"/>
    <property type="molecule type" value="Genomic_DNA"/>
</dbReference>
<evidence type="ECO:0000256" key="5">
    <source>
        <dbReference type="ARBA" id="ARBA00022685"/>
    </source>
</evidence>
<keyword evidence="6" id="KW-0732">Signal</keyword>
<dbReference type="Proteomes" id="UP000095728">
    <property type="component" value="Unassembled WGS sequence"/>
</dbReference>
<evidence type="ECO:0000256" key="11">
    <source>
        <dbReference type="ARBA" id="ARBA00056660"/>
    </source>
</evidence>
<dbReference type="GO" id="GO:0071555">
    <property type="term" value="P:cell wall organization"/>
    <property type="evidence" value="ECO:0007669"/>
    <property type="project" value="UniProtKB-KW"/>
</dbReference>
<dbReference type="FunFam" id="3.20.20.80:FF:000111">
    <property type="entry name" value="Soluble cell wall protein"/>
    <property type="match status" value="1"/>
</dbReference>
<dbReference type="GO" id="GO:0005975">
    <property type="term" value="P:carbohydrate metabolic process"/>
    <property type="evidence" value="ECO:0007669"/>
    <property type="project" value="InterPro"/>
</dbReference>
<evidence type="ECO:0000256" key="10">
    <source>
        <dbReference type="ARBA" id="ARBA00023316"/>
    </source>
</evidence>
<proteinExistence type="inferred from homology"/>
<keyword evidence="4" id="KW-0964">Secreted</keyword>
<evidence type="ECO:0000313" key="12">
    <source>
        <dbReference type="EMBL" id="OEJ86329.1"/>
    </source>
</evidence>
<dbReference type="InterPro" id="IPR017853">
    <property type="entry name" value="GH"/>
</dbReference>
<dbReference type="GO" id="GO:0042973">
    <property type="term" value="F:glucan endo-1,3-beta-D-glucosidase activity"/>
    <property type="evidence" value="ECO:0007669"/>
    <property type="project" value="TreeGrafter"/>
</dbReference>
<comment type="function">
    <text evidence="11">Glucanases possibly play a role in cell expansion during growth, in cell-cell fusion during mating, and in spore release during sporulation.</text>
</comment>
<keyword evidence="7" id="KW-0378">Hydrolase</keyword>
<evidence type="ECO:0000256" key="1">
    <source>
        <dbReference type="ARBA" id="ARBA00004191"/>
    </source>
</evidence>
<keyword evidence="5" id="KW-0165">Cleavage on pair of basic residues</keyword>
<evidence type="ECO:0000256" key="8">
    <source>
        <dbReference type="ARBA" id="ARBA00023180"/>
    </source>
</evidence>
<keyword evidence="10" id="KW-0961">Cell wall biogenesis/degradation</keyword>
<dbReference type="OrthoDB" id="941679at2759"/>
<evidence type="ECO:0000313" key="13">
    <source>
        <dbReference type="Proteomes" id="UP000095728"/>
    </source>
</evidence>
<evidence type="ECO:0000256" key="2">
    <source>
        <dbReference type="ARBA" id="ARBA00008773"/>
    </source>
</evidence>
<dbReference type="Gene3D" id="3.20.20.80">
    <property type="entry name" value="Glycosidases"/>
    <property type="match status" value="1"/>
</dbReference>
<dbReference type="STRING" id="56408.A0A1E5RHE1"/>
<name>A0A1E5RHE1_9ASCO</name>
<reference evidence="13" key="1">
    <citation type="journal article" date="2016" name="Genome Announc.">
        <title>Genome sequences of three species of Hanseniaspora isolated from spontaneous wine fermentations.</title>
        <authorList>
            <person name="Sternes P.R."/>
            <person name="Lee D."/>
            <person name="Kutyna D.R."/>
            <person name="Borneman A.R."/>
        </authorList>
    </citation>
    <scope>NUCLEOTIDE SEQUENCE [LARGE SCALE GENOMIC DNA]</scope>
    <source>
        <strain evidence="13">AWRI3579</strain>
    </source>
</reference>
<comment type="caution">
    <text evidence="12">The sequence shown here is derived from an EMBL/GenBank/DDBJ whole genome shotgun (WGS) entry which is preliminary data.</text>
</comment>
<dbReference type="GO" id="GO:0000747">
    <property type="term" value="P:conjugation with cellular fusion"/>
    <property type="evidence" value="ECO:0007669"/>
    <property type="project" value="UniProtKB-ARBA"/>
</dbReference>
<keyword evidence="9" id="KW-0326">Glycosidase</keyword>
<protein>
    <submittedName>
        <fullName evidence="12">Putative family 17 glucosidase SCW4</fullName>
    </submittedName>
</protein>
<dbReference type="SUPFAM" id="SSF51445">
    <property type="entry name" value="(Trans)glycosidases"/>
    <property type="match status" value="1"/>
</dbReference>
<dbReference type="FunCoup" id="A0A1E5RHE1">
    <property type="interactions" value="127"/>
</dbReference>
<accession>A0A1E5RHE1</accession>
<dbReference type="AlphaFoldDB" id="A0A1E5RHE1"/>
<dbReference type="InParanoid" id="A0A1E5RHE1"/>
<dbReference type="GO" id="GO:0005576">
    <property type="term" value="C:extracellular region"/>
    <property type="evidence" value="ECO:0007669"/>
    <property type="project" value="TreeGrafter"/>
</dbReference>
<keyword evidence="13" id="KW-1185">Reference proteome</keyword>
<evidence type="ECO:0000256" key="3">
    <source>
        <dbReference type="ARBA" id="ARBA00022512"/>
    </source>
</evidence>
<dbReference type="PANTHER" id="PTHR16631:SF14">
    <property type="entry name" value="FAMILY 17 GLUCOSIDASE SCW10-RELATED"/>
    <property type="match status" value="1"/>
</dbReference>
<gene>
    <name evidence="12" type="ORF">AWRI3579_g1003</name>
</gene>
<sequence length="278" mass="29419">MKFSKIAPSAIATVAALSAQASASNNFGIVYSPYNSDGTCKSTSEVASDLAPLSEYGVIRIYGTDCNQVANVLAGKSSNQKVFAGIFYMNDIEGCVSTIASAVKSTGSSWDDIHTVSVGNELVNNGEATVDQIGEYVSTARSALTSAGYSGSVVSVDTFIAVINNPGLCEHSDYMAVNAHAYFDYNTAAADAGPWVLEQVQKVWYACEGSKNVLITESGWPSQGETYGLAVPSDENQKTAIASIQDTCGDDVIFYSAYNTLWQDAGAYGVNKYFGIYD</sequence>
<keyword evidence="8" id="KW-0325">Glycoprotein</keyword>
<evidence type="ECO:0000256" key="7">
    <source>
        <dbReference type="ARBA" id="ARBA00022801"/>
    </source>
</evidence>
<dbReference type="InterPro" id="IPR000490">
    <property type="entry name" value="Glyco_hydro_17"/>
</dbReference>
<dbReference type="PANTHER" id="PTHR16631">
    <property type="entry name" value="GLUCAN 1,3-BETA-GLUCOSIDASE"/>
    <property type="match status" value="1"/>
</dbReference>
<evidence type="ECO:0000256" key="6">
    <source>
        <dbReference type="ARBA" id="ARBA00022729"/>
    </source>
</evidence>